<evidence type="ECO:0000313" key="4">
    <source>
        <dbReference type="EMBL" id="KAK0505796.1"/>
    </source>
</evidence>
<protein>
    <submittedName>
        <fullName evidence="4">NAD-P-binding protein</fullName>
    </submittedName>
</protein>
<organism evidence="4 5">
    <name type="scientific">Armillaria luteobubalina</name>
    <dbReference type="NCBI Taxonomy" id="153913"/>
    <lineage>
        <taxon>Eukaryota</taxon>
        <taxon>Fungi</taxon>
        <taxon>Dikarya</taxon>
        <taxon>Basidiomycota</taxon>
        <taxon>Agaricomycotina</taxon>
        <taxon>Agaricomycetes</taxon>
        <taxon>Agaricomycetidae</taxon>
        <taxon>Agaricales</taxon>
        <taxon>Marasmiineae</taxon>
        <taxon>Physalacriaceae</taxon>
        <taxon>Armillaria</taxon>
    </lineage>
</organism>
<dbReference type="PANTHER" id="PTHR43580">
    <property type="entry name" value="OXIDOREDUCTASE GLYR1-RELATED"/>
    <property type="match status" value="1"/>
</dbReference>
<dbReference type="InterPro" id="IPR006115">
    <property type="entry name" value="6PGDH_NADP-bd"/>
</dbReference>
<dbReference type="PANTHER" id="PTHR43580:SF8">
    <property type="entry name" value="6-PHOSPHOGLUCONATE DEHYDROGENASE NADP-BINDING DOMAIN-CONTAINING PROTEIN-RELATED"/>
    <property type="match status" value="1"/>
</dbReference>
<dbReference type="Gene3D" id="1.10.1040.10">
    <property type="entry name" value="N-(1-d-carboxylethyl)-l-norvaline Dehydrogenase, domain 2"/>
    <property type="match status" value="1"/>
</dbReference>
<evidence type="ECO:0000256" key="1">
    <source>
        <dbReference type="ARBA" id="ARBA00007598"/>
    </source>
</evidence>
<dbReference type="InterPro" id="IPR036291">
    <property type="entry name" value="NAD(P)-bd_dom_sf"/>
</dbReference>
<evidence type="ECO:0000259" key="3">
    <source>
        <dbReference type="Pfam" id="PF03446"/>
    </source>
</evidence>
<comment type="similarity">
    <text evidence="1">Belongs to the HIBADH-related family. NP60 subfamily.</text>
</comment>
<gene>
    <name evidence="4" type="ORF">EDD18DRAFT_1240137</name>
</gene>
<sequence>MSDLLHTPSSAGIPYSRPQTPGASAPQVGFVGIGSMGFYMARNLATRRSQNAPPLLVWNRSQPKVQKLLEETGAENVRIAQNLEQIATECDIIFTSLANDSVVKSVYEQLTKALAHTPPVRHKIFVETSTTYPTLAGELDSLVSAIPHSKLVTCPVIGAPKAADARQLLIVMSGDYRSKKDVAYLLVPAVGRRVIDLGENLEKAPTCKLIANSMVLGSLEILAEAYTLAEKSGIGAENVDSIVKDIFPAPPFIGYSEKMKNDHFDGAVGFTIDGGIKDARRVFVSTSHIRRLTHEHNTPMPLADIAYQHLITARAINNTMKAEGNDVFDPLDWSAIIAGTRVAAGLDAFDSSKHTAVVREE</sequence>
<proteinExistence type="inferred from homology"/>
<feature type="domain" description="6-phosphogluconate dehydrogenase NADP-binding" evidence="3">
    <location>
        <begin position="27"/>
        <end position="186"/>
    </location>
</feature>
<keyword evidence="5" id="KW-1185">Reference proteome</keyword>
<dbReference type="AlphaFoldDB" id="A0AA39U1D0"/>
<comment type="caution">
    <text evidence="4">The sequence shown here is derived from an EMBL/GenBank/DDBJ whole genome shotgun (WGS) entry which is preliminary data.</text>
</comment>
<dbReference type="Gene3D" id="3.40.50.720">
    <property type="entry name" value="NAD(P)-binding Rossmann-like Domain"/>
    <property type="match status" value="1"/>
</dbReference>
<accession>A0AA39U1D0</accession>
<dbReference type="Pfam" id="PF03446">
    <property type="entry name" value="NAD_binding_2"/>
    <property type="match status" value="1"/>
</dbReference>
<dbReference type="Proteomes" id="UP001175228">
    <property type="component" value="Unassembled WGS sequence"/>
</dbReference>
<dbReference type="EMBL" id="JAUEPU010000001">
    <property type="protein sequence ID" value="KAK0505796.1"/>
    <property type="molecule type" value="Genomic_DNA"/>
</dbReference>
<dbReference type="SUPFAM" id="SSF48179">
    <property type="entry name" value="6-phosphogluconate dehydrogenase C-terminal domain-like"/>
    <property type="match status" value="1"/>
</dbReference>
<dbReference type="InterPro" id="IPR013328">
    <property type="entry name" value="6PGD_dom2"/>
</dbReference>
<evidence type="ECO:0000313" key="5">
    <source>
        <dbReference type="Proteomes" id="UP001175228"/>
    </source>
</evidence>
<dbReference type="GO" id="GO:0050661">
    <property type="term" value="F:NADP binding"/>
    <property type="evidence" value="ECO:0007669"/>
    <property type="project" value="InterPro"/>
</dbReference>
<reference evidence="4" key="1">
    <citation type="submission" date="2023-06" db="EMBL/GenBank/DDBJ databases">
        <authorList>
            <consortium name="Lawrence Berkeley National Laboratory"/>
            <person name="Ahrendt S."/>
            <person name="Sahu N."/>
            <person name="Indic B."/>
            <person name="Wong-Bajracharya J."/>
            <person name="Merenyi Z."/>
            <person name="Ke H.-M."/>
            <person name="Monk M."/>
            <person name="Kocsube S."/>
            <person name="Drula E."/>
            <person name="Lipzen A."/>
            <person name="Balint B."/>
            <person name="Henrissat B."/>
            <person name="Andreopoulos B."/>
            <person name="Martin F.M."/>
            <person name="Harder C.B."/>
            <person name="Rigling D."/>
            <person name="Ford K.L."/>
            <person name="Foster G.D."/>
            <person name="Pangilinan J."/>
            <person name="Papanicolaou A."/>
            <person name="Barry K."/>
            <person name="LaButti K."/>
            <person name="Viragh M."/>
            <person name="Koriabine M."/>
            <person name="Yan M."/>
            <person name="Riley R."/>
            <person name="Champramary S."/>
            <person name="Plett K.L."/>
            <person name="Tsai I.J."/>
            <person name="Slot J."/>
            <person name="Sipos G."/>
            <person name="Plett J."/>
            <person name="Nagy L.G."/>
            <person name="Grigoriev I.V."/>
        </authorList>
    </citation>
    <scope>NUCLEOTIDE SEQUENCE</scope>
    <source>
        <strain evidence="4">HWK02</strain>
    </source>
</reference>
<dbReference type="InterPro" id="IPR008927">
    <property type="entry name" value="6-PGluconate_DH-like_C_sf"/>
</dbReference>
<dbReference type="SUPFAM" id="SSF51735">
    <property type="entry name" value="NAD(P)-binding Rossmann-fold domains"/>
    <property type="match status" value="1"/>
</dbReference>
<evidence type="ECO:0000256" key="2">
    <source>
        <dbReference type="SAM" id="MobiDB-lite"/>
    </source>
</evidence>
<name>A0AA39U1D0_9AGAR</name>
<feature type="region of interest" description="Disordered" evidence="2">
    <location>
        <begin position="1"/>
        <end position="22"/>
    </location>
</feature>
<dbReference type="InterPro" id="IPR051265">
    <property type="entry name" value="HIBADH-related_NP60_sf"/>
</dbReference>